<comment type="caution">
    <text evidence="1">The sequence shown here is derived from an EMBL/GenBank/DDBJ whole genome shotgun (WGS) entry which is preliminary data.</text>
</comment>
<dbReference type="Pfam" id="PF13692">
    <property type="entry name" value="Glyco_trans_1_4"/>
    <property type="match status" value="1"/>
</dbReference>
<sequence>MLIIAGYFDWFSGYQETALATAFAKIADTEVVASNRVSPAFNDTHLSKLGMDRDYQIGSREEHGVTVTRFAAREKRSMVWSTEAARYLSDRPYDLVVQVMPGQIFSVAPSLTRNPARRVVLYGDNRAMWGHLSRLQRMLKGTAFAMSKGVVYAFVNARADKTYGYTPNTLNRLRAFRAGSPMEVMPLAYSPERFFFSDDLRQATRARLGFTEDERVILAAGKFEQRKRLDWLISAFEHLAVQNQNLRLILVGADSSTHSKQLEEQIAGSPHSHRVTVMGFVDSQELNAIFNAADLAVWPRNPAITIQQAMGTGLPVVLPENDLVGHLIRPGTGLYYPLTMGHEVRALQRALQEVLMTFDYSGEGRLSRLEVNSWLSADSIAASLVKETPDS</sequence>
<accession>A0ABS2RKS6</accession>
<evidence type="ECO:0000313" key="2">
    <source>
        <dbReference type="Proteomes" id="UP000704762"/>
    </source>
</evidence>
<proteinExistence type="predicted"/>
<dbReference type="Proteomes" id="UP000704762">
    <property type="component" value="Unassembled WGS sequence"/>
</dbReference>
<evidence type="ECO:0000313" key="1">
    <source>
        <dbReference type="EMBL" id="MBM7798544.1"/>
    </source>
</evidence>
<gene>
    <name evidence="1" type="ORF">JOE57_001465</name>
</gene>
<dbReference type="Gene3D" id="3.40.50.2000">
    <property type="entry name" value="Glycogen Phosphorylase B"/>
    <property type="match status" value="2"/>
</dbReference>
<keyword evidence="2" id="KW-1185">Reference proteome</keyword>
<name>A0ABS2RKS6_9ACTN</name>
<dbReference type="InterPro" id="IPR018247">
    <property type="entry name" value="EF_Hand_1_Ca_BS"/>
</dbReference>
<dbReference type="PANTHER" id="PTHR45947">
    <property type="entry name" value="SULFOQUINOVOSYL TRANSFERASE SQD2"/>
    <property type="match status" value="1"/>
</dbReference>
<organism evidence="1 2">
    <name type="scientific">Microlunatus panaciterrae</name>
    <dbReference type="NCBI Taxonomy" id="400768"/>
    <lineage>
        <taxon>Bacteria</taxon>
        <taxon>Bacillati</taxon>
        <taxon>Actinomycetota</taxon>
        <taxon>Actinomycetes</taxon>
        <taxon>Propionibacteriales</taxon>
        <taxon>Propionibacteriaceae</taxon>
        <taxon>Microlunatus</taxon>
    </lineage>
</organism>
<dbReference type="PROSITE" id="PS00018">
    <property type="entry name" value="EF_HAND_1"/>
    <property type="match status" value="1"/>
</dbReference>
<dbReference type="RefSeq" id="WP_204917069.1">
    <property type="nucleotide sequence ID" value="NZ_BAAAQP010000002.1"/>
</dbReference>
<dbReference type="CDD" id="cd03801">
    <property type="entry name" value="GT4_PimA-like"/>
    <property type="match status" value="1"/>
</dbReference>
<dbReference type="EMBL" id="JAFBCF010000001">
    <property type="protein sequence ID" value="MBM7798544.1"/>
    <property type="molecule type" value="Genomic_DNA"/>
</dbReference>
<dbReference type="SUPFAM" id="SSF53756">
    <property type="entry name" value="UDP-Glycosyltransferase/glycogen phosphorylase"/>
    <property type="match status" value="1"/>
</dbReference>
<reference evidence="1 2" key="1">
    <citation type="submission" date="2021-01" db="EMBL/GenBank/DDBJ databases">
        <title>Sequencing the genomes of 1000 actinobacteria strains.</title>
        <authorList>
            <person name="Klenk H.-P."/>
        </authorList>
    </citation>
    <scope>NUCLEOTIDE SEQUENCE [LARGE SCALE GENOMIC DNA]</scope>
    <source>
        <strain evidence="1 2">DSM 18662</strain>
    </source>
</reference>
<dbReference type="InterPro" id="IPR050194">
    <property type="entry name" value="Glycosyltransferase_grp1"/>
</dbReference>
<protein>
    <submittedName>
        <fullName evidence="1">Glycosyltransferase involved in cell wall biosynthesis</fullName>
    </submittedName>
</protein>
<dbReference type="PANTHER" id="PTHR45947:SF3">
    <property type="entry name" value="SULFOQUINOVOSYL TRANSFERASE SQD2"/>
    <property type="match status" value="1"/>
</dbReference>